<sequence>MFKFQVPQKSDLLLVSILLVLSIVILYLPTGFSETDTNNSERVKALVLETDNSLIVETGIIKTGTQSLNIKILNGQFKNKELRAFNQLVGRMEFDKYFIPGDKTLTVLNLSKDRSQIISANVIDHYRINIEAFLLGLFVIFLISFAGWTGVKAMLSFLFTGICIWKLLLPGLLKGYAPIPLSLIIVALLTSAIIFLVAGTNKKGIVAFLGAMSGIAITCFMAILFGTLFNIHGAIKPFSETLLYSGYSYLNLTEIFLAGIFISSSGAVMDISMDIAASQAEVYQANKNISTKELRGSGFAVGKAVVGTMTTTLLLAYSGGFSALLMVFIAQGTPMVNILNLNYVSGEILHTLVGSFGLVLVAPFTAIIGAWIFTRKKVKK</sequence>
<feature type="transmembrane region" description="Helical" evidence="1">
    <location>
        <begin position="179"/>
        <end position="198"/>
    </location>
</feature>
<evidence type="ECO:0000313" key="2">
    <source>
        <dbReference type="EMBL" id="MDE5417304.1"/>
    </source>
</evidence>
<comment type="caution">
    <text evidence="2">The sequence shown here is derived from an EMBL/GenBank/DDBJ whole genome shotgun (WGS) entry which is preliminary data.</text>
</comment>
<proteinExistence type="predicted"/>
<keyword evidence="1" id="KW-1133">Transmembrane helix</keyword>
<protein>
    <submittedName>
        <fullName evidence="2">YibE/F family protein</fullName>
    </submittedName>
</protein>
<feature type="transmembrane region" description="Helical" evidence="1">
    <location>
        <begin position="304"/>
        <end position="328"/>
    </location>
</feature>
<dbReference type="PANTHER" id="PTHR41771">
    <property type="entry name" value="MEMBRANE PROTEIN-RELATED"/>
    <property type="match status" value="1"/>
</dbReference>
<dbReference type="EMBL" id="JAKJSC010000001">
    <property type="protein sequence ID" value="MDE5417304.1"/>
    <property type="molecule type" value="Genomic_DNA"/>
</dbReference>
<feature type="transmembrane region" description="Helical" evidence="1">
    <location>
        <begin position="205"/>
        <end position="229"/>
    </location>
</feature>
<dbReference type="Proteomes" id="UP001528920">
    <property type="component" value="Unassembled WGS sequence"/>
</dbReference>
<dbReference type="InterPro" id="IPR012507">
    <property type="entry name" value="YibE_F"/>
</dbReference>
<accession>A0ABT5VPE4</accession>
<keyword evidence="1" id="KW-0472">Membrane</keyword>
<evidence type="ECO:0000256" key="1">
    <source>
        <dbReference type="SAM" id="Phobius"/>
    </source>
</evidence>
<feature type="transmembrane region" description="Helical" evidence="1">
    <location>
        <begin position="128"/>
        <end position="148"/>
    </location>
</feature>
<keyword evidence="3" id="KW-1185">Reference proteome</keyword>
<gene>
    <name evidence="2" type="ORF">L3049_04720</name>
</gene>
<feature type="transmembrane region" description="Helical" evidence="1">
    <location>
        <begin position="348"/>
        <end position="373"/>
    </location>
</feature>
<reference evidence="2 3" key="1">
    <citation type="submission" date="2022-01" db="EMBL/GenBank/DDBJ databases">
        <title>Labilibaculum sp. nov, a marine bacterium isolated from Antarctica.</title>
        <authorList>
            <person name="Dai W."/>
        </authorList>
    </citation>
    <scope>NUCLEOTIDE SEQUENCE [LARGE SCALE GENOMIC DNA]</scope>
    <source>
        <strain evidence="2 3">DW002</strain>
    </source>
</reference>
<dbReference type="PANTHER" id="PTHR41771:SF1">
    <property type="entry name" value="MEMBRANE PROTEIN"/>
    <property type="match status" value="1"/>
</dbReference>
<feature type="transmembrane region" description="Helical" evidence="1">
    <location>
        <begin position="12"/>
        <end position="30"/>
    </location>
</feature>
<dbReference type="RefSeq" id="WP_275108643.1">
    <property type="nucleotide sequence ID" value="NZ_JAKJSC010000001.1"/>
</dbReference>
<feature type="transmembrane region" description="Helical" evidence="1">
    <location>
        <begin position="249"/>
        <end position="269"/>
    </location>
</feature>
<evidence type="ECO:0000313" key="3">
    <source>
        <dbReference type="Proteomes" id="UP001528920"/>
    </source>
</evidence>
<name>A0ABT5VPE4_9BACT</name>
<dbReference type="Pfam" id="PF07907">
    <property type="entry name" value="YibE_F"/>
    <property type="match status" value="1"/>
</dbReference>
<keyword evidence="1" id="KW-0812">Transmembrane</keyword>
<organism evidence="2 3">
    <name type="scientific">Paralabilibaculum antarcticum</name>
    <dbReference type="NCBI Taxonomy" id="2912572"/>
    <lineage>
        <taxon>Bacteria</taxon>
        <taxon>Pseudomonadati</taxon>
        <taxon>Bacteroidota</taxon>
        <taxon>Bacteroidia</taxon>
        <taxon>Marinilabiliales</taxon>
        <taxon>Marinifilaceae</taxon>
        <taxon>Paralabilibaculum</taxon>
    </lineage>
</organism>